<keyword evidence="4" id="KW-1185">Reference proteome</keyword>
<reference evidence="3" key="1">
    <citation type="submission" date="2021-04" db="EMBL/GenBank/DDBJ databases">
        <title>Dactylosporangium aurantiacum NRRL B-8018 full assembly.</title>
        <authorList>
            <person name="Hartkoorn R.C."/>
            <person name="Beaudoing E."/>
            <person name="Hot D."/>
        </authorList>
    </citation>
    <scope>NUCLEOTIDE SEQUENCE</scope>
    <source>
        <strain evidence="3">NRRL B-8018</strain>
    </source>
</reference>
<dbReference type="KEGG" id="daur:Daura_28345"/>
<dbReference type="AlphaFoldDB" id="A0A9Q9ICL0"/>
<evidence type="ECO:0000259" key="2">
    <source>
        <dbReference type="SMART" id="SM00470"/>
    </source>
</evidence>
<evidence type="ECO:0000256" key="1">
    <source>
        <dbReference type="SAM" id="MobiDB-lite"/>
    </source>
</evidence>
<dbReference type="SUPFAM" id="SSF110849">
    <property type="entry name" value="ParB/Sulfiredoxin"/>
    <property type="match status" value="1"/>
</dbReference>
<evidence type="ECO:0000313" key="4">
    <source>
        <dbReference type="Proteomes" id="UP001058003"/>
    </source>
</evidence>
<feature type="domain" description="ParB-like N-terminal" evidence="2">
    <location>
        <begin position="2"/>
        <end position="86"/>
    </location>
</feature>
<feature type="region of interest" description="Disordered" evidence="1">
    <location>
        <begin position="194"/>
        <end position="231"/>
    </location>
</feature>
<evidence type="ECO:0000313" key="3">
    <source>
        <dbReference type="EMBL" id="UWZ50728.1"/>
    </source>
</evidence>
<gene>
    <name evidence="3" type="ORF">Daura_28345</name>
</gene>
<sequence>MQAVPVAQLRRGDSPRTAGEVDEHVRVLADIGAVHEPIIVHRASMRVIDGMHRLRAAILRGEQTIAARFFDGCEREAFILAVQQNTAHGYPLSRKDRTTAAMRIFGSHPQWSDRAIARVVGLSAGTVGALRRSMAAQLPPIESRLGHDGRLRPVSPATGRQRAVELITENPDASLRRIAREAGISPRTVRDVRDRLTRGDDPVAPKRPRADPVARTRNARSGGGAGGDGRWLDMLKRDPSLRLTERGRLMLRLLTSAAVLAGARADLLDNLPAHCLDILASAAQECGETWLRFSAELRSRRSA</sequence>
<accession>A0A9Q9ICL0</accession>
<dbReference type="EMBL" id="CP073767">
    <property type="protein sequence ID" value="UWZ50728.1"/>
    <property type="molecule type" value="Genomic_DNA"/>
</dbReference>
<dbReference type="SMART" id="SM00470">
    <property type="entry name" value="ParB"/>
    <property type="match status" value="1"/>
</dbReference>
<dbReference type="Proteomes" id="UP001058003">
    <property type="component" value="Chromosome"/>
</dbReference>
<dbReference type="InterPro" id="IPR036086">
    <property type="entry name" value="ParB/Sulfiredoxin_sf"/>
</dbReference>
<protein>
    <submittedName>
        <fullName evidence="3">ParB N-terminal domain-containing protein</fullName>
    </submittedName>
</protein>
<dbReference type="InterPro" id="IPR003115">
    <property type="entry name" value="ParB_N"/>
</dbReference>
<dbReference type="Gene3D" id="3.90.1530.10">
    <property type="entry name" value="Conserved hypothetical protein from pyrococcus furiosus pfu- 392566-001, ParB domain"/>
    <property type="match status" value="1"/>
</dbReference>
<feature type="compositionally biased region" description="Basic and acidic residues" evidence="1">
    <location>
        <begin position="194"/>
        <end position="214"/>
    </location>
</feature>
<proteinExistence type="predicted"/>
<dbReference type="RefSeq" id="WP_052387013.1">
    <property type="nucleotide sequence ID" value="NZ_CP073767.1"/>
</dbReference>
<organism evidence="3 4">
    <name type="scientific">Dactylosporangium aurantiacum</name>
    <dbReference type="NCBI Taxonomy" id="35754"/>
    <lineage>
        <taxon>Bacteria</taxon>
        <taxon>Bacillati</taxon>
        <taxon>Actinomycetota</taxon>
        <taxon>Actinomycetes</taxon>
        <taxon>Micromonosporales</taxon>
        <taxon>Micromonosporaceae</taxon>
        <taxon>Dactylosporangium</taxon>
    </lineage>
</organism>
<name>A0A9Q9ICL0_9ACTN</name>